<gene>
    <name evidence="9" type="ORF">EJP77_06960</name>
</gene>
<comment type="subcellular location">
    <subcellularLocation>
        <location evidence="1">Cell membrane</location>
        <topology evidence="1">Multi-pass membrane protein</topology>
    </subcellularLocation>
</comment>
<evidence type="ECO:0000256" key="5">
    <source>
        <dbReference type="ARBA" id="ARBA00022989"/>
    </source>
</evidence>
<proteinExistence type="predicted"/>
<comment type="caution">
    <text evidence="9">The sequence shown here is derived from an EMBL/GenBank/DDBJ whole genome shotgun (WGS) entry which is preliminary data.</text>
</comment>
<evidence type="ECO:0000313" key="10">
    <source>
        <dbReference type="Proteomes" id="UP000272464"/>
    </source>
</evidence>
<evidence type="ECO:0000256" key="7">
    <source>
        <dbReference type="SAM" id="Phobius"/>
    </source>
</evidence>
<name>A0A433XIE6_9BACL</name>
<dbReference type="FunFam" id="1.20.1720.10:FF:000004">
    <property type="entry name" value="EmrB/QacA family drug resistance transporter"/>
    <property type="match status" value="1"/>
</dbReference>
<dbReference type="PANTHER" id="PTHR23501">
    <property type="entry name" value="MAJOR FACILITATOR SUPERFAMILY"/>
    <property type="match status" value="1"/>
</dbReference>
<dbReference type="GO" id="GO:0022857">
    <property type="term" value="F:transmembrane transporter activity"/>
    <property type="evidence" value="ECO:0007669"/>
    <property type="project" value="InterPro"/>
</dbReference>
<dbReference type="EMBL" id="RZNX01000002">
    <property type="protein sequence ID" value="RUT33784.1"/>
    <property type="molecule type" value="Genomic_DNA"/>
</dbReference>
<dbReference type="OrthoDB" id="9816041at2"/>
<sequence length="495" mass="52679">MALGLLMASLDNTIVSACISSVIQDLSGFESMSWVFTAYMLASTSTMLIFGKLSDILGRKLFYLIGIAFFLIGSALCGQAHTMGELIAFRAVQGIGSGALFPISFSIIYASFPDQKQAAKLTGVFAGIFGISSVFGPQLGTYITTHLSWRWCFYINVPLGLISFLLLLFAVKESKAARKPSIDYLGTFLLVVSTISLMLALNWGGKDYAWNSWQVLGLFAVSLVGIILFIITEKKAKEPILPLAIYKNSVVRGISILSFIQGVVMFSAITYIPIFSVAVLGQENSNSLLTPLMLSLLVGAIVAGGLMFKLSYRALLGGSSLLGAGAIYFLMTASHTASSWYMISIMIVMGICSIGPLMSISQMGIAQNVSPEYIGLSSSLGGFWRNIGAVVGTSITATVVNNQFKSILEGKAASAHIPSDKIDALANPQLIMNAKGSLPAPWIHTLQDSLGTAINHGYIVAFSFAVLAIFISLMIKGKAAPRTVEPDATASPSTS</sequence>
<keyword evidence="5 7" id="KW-1133">Transmembrane helix</keyword>
<feature type="transmembrane region" description="Helical" evidence="7">
    <location>
        <begin position="315"/>
        <end position="334"/>
    </location>
</feature>
<feature type="transmembrane region" description="Helical" evidence="7">
    <location>
        <begin position="62"/>
        <end position="81"/>
    </location>
</feature>
<dbReference type="PROSITE" id="PS50850">
    <property type="entry name" value="MFS"/>
    <property type="match status" value="1"/>
</dbReference>
<evidence type="ECO:0000256" key="4">
    <source>
        <dbReference type="ARBA" id="ARBA00022692"/>
    </source>
</evidence>
<keyword evidence="2" id="KW-0813">Transport</keyword>
<feature type="transmembrane region" description="Helical" evidence="7">
    <location>
        <begin position="253"/>
        <end position="276"/>
    </location>
</feature>
<dbReference type="Gene3D" id="1.20.1250.20">
    <property type="entry name" value="MFS general substrate transporter like domains"/>
    <property type="match status" value="1"/>
</dbReference>
<feature type="transmembrane region" description="Helical" evidence="7">
    <location>
        <begin position="121"/>
        <end position="139"/>
    </location>
</feature>
<evidence type="ECO:0000313" key="9">
    <source>
        <dbReference type="EMBL" id="RUT33784.1"/>
    </source>
</evidence>
<dbReference type="AlphaFoldDB" id="A0A433XIE6"/>
<dbReference type="Pfam" id="PF07690">
    <property type="entry name" value="MFS_1"/>
    <property type="match status" value="1"/>
</dbReference>
<dbReference type="SUPFAM" id="SSF103473">
    <property type="entry name" value="MFS general substrate transporter"/>
    <property type="match status" value="1"/>
</dbReference>
<reference evidence="9 10" key="1">
    <citation type="submission" date="2018-12" db="EMBL/GenBank/DDBJ databases">
        <authorList>
            <person name="Sun L."/>
            <person name="Chen Z."/>
        </authorList>
    </citation>
    <scope>NUCLEOTIDE SEQUENCE [LARGE SCALE GENOMIC DNA]</scope>
    <source>
        <strain evidence="9 10">3-5-3</strain>
    </source>
</reference>
<dbReference type="GO" id="GO:0005886">
    <property type="term" value="C:plasma membrane"/>
    <property type="evidence" value="ECO:0007669"/>
    <property type="project" value="UniProtKB-SubCell"/>
</dbReference>
<dbReference type="PANTHER" id="PTHR23501:SF170">
    <property type="entry name" value="MULTIDRUG RESISTANCE PROTEIN 3"/>
    <property type="match status" value="1"/>
</dbReference>
<evidence type="ECO:0000256" key="2">
    <source>
        <dbReference type="ARBA" id="ARBA00022448"/>
    </source>
</evidence>
<dbReference type="InterPro" id="IPR020846">
    <property type="entry name" value="MFS_dom"/>
</dbReference>
<dbReference type="InterPro" id="IPR004638">
    <property type="entry name" value="EmrB-like"/>
</dbReference>
<accession>A0A433XIE6</accession>
<feature type="transmembrane region" description="Helical" evidence="7">
    <location>
        <begin position="213"/>
        <end position="232"/>
    </location>
</feature>
<feature type="transmembrane region" description="Helical" evidence="7">
    <location>
        <begin position="33"/>
        <end position="50"/>
    </location>
</feature>
<keyword evidence="3" id="KW-1003">Cell membrane</keyword>
<feature type="domain" description="Major facilitator superfamily (MFS) profile" evidence="8">
    <location>
        <begin position="1"/>
        <end position="480"/>
    </location>
</feature>
<organism evidence="9 10">
    <name type="scientific">Paenibacillus zeisoli</name>
    <dbReference type="NCBI Taxonomy" id="2496267"/>
    <lineage>
        <taxon>Bacteria</taxon>
        <taxon>Bacillati</taxon>
        <taxon>Bacillota</taxon>
        <taxon>Bacilli</taxon>
        <taxon>Bacillales</taxon>
        <taxon>Paenibacillaceae</taxon>
        <taxon>Paenibacillus</taxon>
    </lineage>
</organism>
<feature type="transmembrane region" description="Helical" evidence="7">
    <location>
        <begin position="340"/>
        <end position="360"/>
    </location>
</feature>
<keyword evidence="4 7" id="KW-0812">Transmembrane</keyword>
<dbReference type="InterPro" id="IPR011701">
    <property type="entry name" value="MFS"/>
</dbReference>
<protein>
    <submittedName>
        <fullName evidence="9">DHA2 family efflux MFS transporter permease subunit</fullName>
    </submittedName>
</protein>
<dbReference type="Proteomes" id="UP000272464">
    <property type="component" value="Unassembled WGS sequence"/>
</dbReference>
<keyword evidence="10" id="KW-1185">Reference proteome</keyword>
<feature type="transmembrane region" description="Helical" evidence="7">
    <location>
        <begin position="87"/>
        <end position="109"/>
    </location>
</feature>
<dbReference type="InterPro" id="IPR036259">
    <property type="entry name" value="MFS_trans_sf"/>
</dbReference>
<evidence type="ECO:0000259" key="8">
    <source>
        <dbReference type="PROSITE" id="PS50850"/>
    </source>
</evidence>
<feature type="transmembrane region" description="Helical" evidence="7">
    <location>
        <begin position="182"/>
        <end position="201"/>
    </location>
</feature>
<dbReference type="NCBIfam" id="TIGR00711">
    <property type="entry name" value="efflux_EmrB"/>
    <property type="match status" value="1"/>
</dbReference>
<evidence type="ECO:0000256" key="1">
    <source>
        <dbReference type="ARBA" id="ARBA00004651"/>
    </source>
</evidence>
<keyword evidence="6 7" id="KW-0472">Membrane</keyword>
<dbReference type="Gene3D" id="1.20.1720.10">
    <property type="entry name" value="Multidrug resistance protein D"/>
    <property type="match status" value="1"/>
</dbReference>
<evidence type="ECO:0000256" key="3">
    <source>
        <dbReference type="ARBA" id="ARBA00022475"/>
    </source>
</evidence>
<feature type="transmembrane region" description="Helical" evidence="7">
    <location>
        <begin position="457"/>
        <end position="475"/>
    </location>
</feature>
<feature type="transmembrane region" description="Helical" evidence="7">
    <location>
        <begin position="151"/>
        <end position="170"/>
    </location>
</feature>
<evidence type="ECO:0000256" key="6">
    <source>
        <dbReference type="ARBA" id="ARBA00023136"/>
    </source>
</evidence>
<feature type="transmembrane region" description="Helical" evidence="7">
    <location>
        <begin position="288"/>
        <end position="308"/>
    </location>
</feature>